<dbReference type="SMART" id="SM01118">
    <property type="entry name" value="CYTH"/>
    <property type="match status" value="1"/>
</dbReference>
<accession>F2JSL3</accession>
<feature type="domain" description="CYTH" evidence="2">
    <location>
        <begin position="1"/>
        <end position="145"/>
    </location>
</feature>
<reference evidence="3 4" key="1">
    <citation type="journal article" date="2011" name="J. Bacteriol.">
        <title>Complete genome sequence of the cellulose-degrading bacterium Cellulosilyticum lentocellum.</title>
        <authorList>
            <consortium name="US DOE Joint Genome Institute"/>
            <person name="Miller D.A."/>
            <person name="Suen G."/>
            <person name="Bruce D."/>
            <person name="Copeland A."/>
            <person name="Cheng J.F."/>
            <person name="Detter C."/>
            <person name="Goodwin L.A."/>
            <person name="Han C.S."/>
            <person name="Hauser L.J."/>
            <person name="Land M.L."/>
            <person name="Lapidus A."/>
            <person name="Lucas S."/>
            <person name="Meincke L."/>
            <person name="Pitluck S."/>
            <person name="Tapia R."/>
            <person name="Teshima H."/>
            <person name="Woyke T."/>
            <person name="Fox B.G."/>
            <person name="Angert E.R."/>
            <person name="Currie C.R."/>
        </authorList>
    </citation>
    <scope>NUCLEOTIDE SEQUENCE [LARGE SCALE GENOMIC DNA]</scope>
    <source>
        <strain evidence="4">ATCC 49066 / DSM 5427 / NCIMB 11756 / RHM5</strain>
    </source>
</reference>
<dbReference type="PANTHER" id="PTHR40114:SF1">
    <property type="entry name" value="SLR0698 PROTEIN"/>
    <property type="match status" value="1"/>
</dbReference>
<dbReference type="Proteomes" id="UP000008467">
    <property type="component" value="Chromosome"/>
</dbReference>
<dbReference type="AlphaFoldDB" id="F2JSL3"/>
<dbReference type="PIRSF" id="PIRSF016487">
    <property type="entry name" value="CYTH_UCP016487"/>
    <property type="match status" value="1"/>
</dbReference>
<evidence type="ECO:0000313" key="3">
    <source>
        <dbReference type="EMBL" id="ADZ82847.1"/>
    </source>
</evidence>
<keyword evidence="4" id="KW-1185">Reference proteome</keyword>
<dbReference type="eggNOG" id="COG2954">
    <property type="taxonomic scope" value="Bacteria"/>
</dbReference>
<dbReference type="InterPro" id="IPR033469">
    <property type="entry name" value="CYTH-like_dom_sf"/>
</dbReference>
<sequence length="152" mass="17653">MEIERKFLVQDYPSLEAYSSEKITQAYISTDPVIRLREMGNQYFLTVKSQGHMIREEFEMPITKEQYDSLYKKVDSSPIKKTRYFIPLENQLTAELDIYQGHLDGLCTVEVEFTSVAAADSFKAPQWFGKDITLDNRYKNNNLATYGVPTEK</sequence>
<dbReference type="HOGENOM" id="CLU_109545_0_0_9"/>
<feature type="active site" description="Proton acceptor" evidence="1">
    <location>
        <position position="27"/>
    </location>
</feature>
<dbReference type="Pfam" id="PF01928">
    <property type="entry name" value="CYTH"/>
    <property type="match status" value="1"/>
</dbReference>
<gene>
    <name evidence="3" type="ordered locus">Clole_1117</name>
</gene>
<dbReference type="Gene3D" id="2.40.320.10">
    <property type="entry name" value="Hypothetical Protein Pfu-838710-001"/>
    <property type="match status" value="1"/>
</dbReference>
<dbReference type="EMBL" id="CP002582">
    <property type="protein sequence ID" value="ADZ82847.1"/>
    <property type="molecule type" value="Genomic_DNA"/>
</dbReference>
<evidence type="ECO:0000313" key="4">
    <source>
        <dbReference type="Proteomes" id="UP000008467"/>
    </source>
</evidence>
<dbReference type="STRING" id="642492.Clole_1117"/>
<dbReference type="InterPro" id="IPR012042">
    <property type="entry name" value="NeuTTM/CthTTM-like"/>
</dbReference>
<evidence type="ECO:0000259" key="2">
    <source>
        <dbReference type="PROSITE" id="PS51707"/>
    </source>
</evidence>
<dbReference type="SUPFAM" id="SSF55154">
    <property type="entry name" value="CYTH-like phosphatases"/>
    <property type="match status" value="1"/>
</dbReference>
<dbReference type="KEGG" id="cle:Clole_1117"/>
<dbReference type="CDD" id="cd07761">
    <property type="entry name" value="CYTH-like_CthTTM-like"/>
    <property type="match status" value="1"/>
</dbReference>
<evidence type="ECO:0000256" key="1">
    <source>
        <dbReference type="PIRSR" id="PIRSR016487-1"/>
    </source>
</evidence>
<dbReference type="InterPro" id="IPR023577">
    <property type="entry name" value="CYTH_domain"/>
</dbReference>
<organism evidence="3 4">
    <name type="scientific">Cellulosilyticum lentocellum (strain ATCC 49066 / DSM 5427 / NCIMB 11756 / RHM5)</name>
    <name type="common">Clostridium lentocellum</name>
    <dbReference type="NCBI Taxonomy" id="642492"/>
    <lineage>
        <taxon>Bacteria</taxon>
        <taxon>Bacillati</taxon>
        <taxon>Bacillota</taxon>
        <taxon>Clostridia</taxon>
        <taxon>Lachnospirales</taxon>
        <taxon>Cellulosilyticaceae</taxon>
        <taxon>Cellulosilyticum</taxon>
    </lineage>
</organism>
<protein>
    <submittedName>
        <fullName evidence="3">Adenylate cyclase</fullName>
    </submittedName>
</protein>
<dbReference type="PANTHER" id="PTHR40114">
    <property type="entry name" value="SLR0698 PROTEIN"/>
    <property type="match status" value="1"/>
</dbReference>
<dbReference type="PROSITE" id="PS51707">
    <property type="entry name" value="CYTH"/>
    <property type="match status" value="1"/>
</dbReference>
<name>F2JSL3_CELLD</name>
<dbReference type="RefSeq" id="WP_013656146.1">
    <property type="nucleotide sequence ID" value="NC_015275.1"/>
</dbReference>
<proteinExistence type="predicted"/>